<sequence>MPFHRCEETKASPHYEHVIANILSRKRGVVGQSSRAPAAGTKRIIADDKAMPIWEGRFFIPRHPAIATATVASADPLCGQGTGNADDLREMKSSARSSSVLGKEKR</sequence>
<reference evidence="2 3" key="1">
    <citation type="journal article" date="2019" name="Sci. Rep.">
        <title>Orb-weaving spider Araneus ventricosus genome elucidates the spidroin gene catalogue.</title>
        <authorList>
            <person name="Kono N."/>
            <person name="Nakamura H."/>
            <person name="Ohtoshi R."/>
            <person name="Moran D.A.P."/>
            <person name="Shinohara A."/>
            <person name="Yoshida Y."/>
            <person name="Fujiwara M."/>
            <person name="Mori M."/>
            <person name="Tomita M."/>
            <person name="Arakawa K."/>
        </authorList>
    </citation>
    <scope>NUCLEOTIDE SEQUENCE [LARGE SCALE GENOMIC DNA]</scope>
</reference>
<organism evidence="2 3">
    <name type="scientific">Araneus ventricosus</name>
    <name type="common">Orbweaver spider</name>
    <name type="synonym">Epeira ventricosa</name>
    <dbReference type="NCBI Taxonomy" id="182803"/>
    <lineage>
        <taxon>Eukaryota</taxon>
        <taxon>Metazoa</taxon>
        <taxon>Ecdysozoa</taxon>
        <taxon>Arthropoda</taxon>
        <taxon>Chelicerata</taxon>
        <taxon>Arachnida</taxon>
        <taxon>Araneae</taxon>
        <taxon>Araneomorphae</taxon>
        <taxon>Entelegynae</taxon>
        <taxon>Araneoidea</taxon>
        <taxon>Araneidae</taxon>
        <taxon>Araneus</taxon>
    </lineage>
</organism>
<feature type="region of interest" description="Disordered" evidence="1">
    <location>
        <begin position="76"/>
        <end position="106"/>
    </location>
</feature>
<accession>A0A4Y2FAU8</accession>
<comment type="caution">
    <text evidence="2">The sequence shown here is derived from an EMBL/GenBank/DDBJ whole genome shotgun (WGS) entry which is preliminary data.</text>
</comment>
<dbReference type="EMBL" id="BGPR01000837">
    <property type="protein sequence ID" value="GBM37365.1"/>
    <property type="molecule type" value="Genomic_DNA"/>
</dbReference>
<dbReference type="Proteomes" id="UP000499080">
    <property type="component" value="Unassembled WGS sequence"/>
</dbReference>
<evidence type="ECO:0000313" key="2">
    <source>
        <dbReference type="EMBL" id="GBM37365.1"/>
    </source>
</evidence>
<dbReference type="AlphaFoldDB" id="A0A4Y2FAU8"/>
<protein>
    <submittedName>
        <fullName evidence="2">Uncharacterized protein</fullName>
    </submittedName>
</protein>
<keyword evidence="3" id="KW-1185">Reference proteome</keyword>
<name>A0A4Y2FAU8_ARAVE</name>
<proteinExistence type="predicted"/>
<gene>
    <name evidence="2" type="ORF">AVEN_198269_1</name>
</gene>
<evidence type="ECO:0000313" key="3">
    <source>
        <dbReference type="Proteomes" id="UP000499080"/>
    </source>
</evidence>
<evidence type="ECO:0000256" key="1">
    <source>
        <dbReference type="SAM" id="MobiDB-lite"/>
    </source>
</evidence>